<dbReference type="PANTHER" id="PTHR43038">
    <property type="entry name" value="ATP-BINDING CASSETTE, SUB-FAMILY H, MEMBER 1"/>
    <property type="match status" value="1"/>
</dbReference>
<evidence type="ECO:0000313" key="7">
    <source>
        <dbReference type="Proteomes" id="UP000502433"/>
    </source>
</evidence>
<dbReference type="InterPro" id="IPR027417">
    <property type="entry name" value="P-loop_NTPase"/>
</dbReference>
<dbReference type="SUPFAM" id="SSF56954">
    <property type="entry name" value="Outer membrane efflux proteins (OEP)"/>
    <property type="match status" value="1"/>
</dbReference>
<dbReference type="SMART" id="SM00382">
    <property type="entry name" value="AAA"/>
    <property type="match status" value="1"/>
</dbReference>
<evidence type="ECO:0000256" key="2">
    <source>
        <dbReference type="ARBA" id="ARBA00022840"/>
    </source>
</evidence>
<dbReference type="Pfam" id="PF00005">
    <property type="entry name" value="ABC_tran"/>
    <property type="match status" value="1"/>
</dbReference>
<gene>
    <name evidence="6" type="ORF">HGD76_14140</name>
</gene>
<keyword evidence="1" id="KW-0547">Nucleotide-binding</keyword>
<dbReference type="CDD" id="cd03230">
    <property type="entry name" value="ABC_DR_subfamily_A"/>
    <property type="match status" value="1"/>
</dbReference>
<dbReference type="Gene3D" id="3.40.50.300">
    <property type="entry name" value="P-loop containing nucleotide triphosphate hydrolases"/>
    <property type="match status" value="1"/>
</dbReference>
<dbReference type="AlphaFoldDB" id="A0A6H2C000"/>
<dbReference type="Pfam" id="PF25876">
    <property type="entry name" value="HH_MFP_RND"/>
    <property type="match status" value="1"/>
</dbReference>
<dbReference type="InterPro" id="IPR003593">
    <property type="entry name" value="AAA+_ATPase"/>
</dbReference>
<feature type="region of interest" description="Disordered" evidence="4">
    <location>
        <begin position="1"/>
        <end position="26"/>
    </location>
</feature>
<organism evidence="6 7">
    <name type="scientific">Dolichospermum flos-aquae CCAP 1403/13F</name>
    <dbReference type="NCBI Taxonomy" id="315271"/>
    <lineage>
        <taxon>Bacteria</taxon>
        <taxon>Bacillati</taxon>
        <taxon>Cyanobacteriota</taxon>
        <taxon>Cyanophyceae</taxon>
        <taxon>Nostocales</taxon>
        <taxon>Aphanizomenonaceae</taxon>
        <taxon>Dolichospermum</taxon>
    </lineage>
</organism>
<dbReference type="Gene3D" id="1.10.287.470">
    <property type="entry name" value="Helix hairpin bin"/>
    <property type="match status" value="2"/>
</dbReference>
<dbReference type="GO" id="GO:0005524">
    <property type="term" value="F:ATP binding"/>
    <property type="evidence" value="ECO:0007669"/>
    <property type="project" value="UniProtKB-KW"/>
</dbReference>
<protein>
    <submittedName>
        <fullName evidence="6">ATP-binding cassette domain-containing protein</fullName>
    </submittedName>
</protein>
<dbReference type="InterPro" id="IPR058624">
    <property type="entry name" value="MdtA-like_HH"/>
</dbReference>
<dbReference type="Proteomes" id="UP000502433">
    <property type="component" value="Chromosome"/>
</dbReference>
<dbReference type="InterPro" id="IPR003439">
    <property type="entry name" value="ABC_transporter-like_ATP-bd"/>
</dbReference>
<dbReference type="SUPFAM" id="SSF111369">
    <property type="entry name" value="HlyD-like secretion proteins"/>
    <property type="match status" value="1"/>
</dbReference>
<dbReference type="GO" id="GO:0016887">
    <property type="term" value="F:ATP hydrolysis activity"/>
    <property type="evidence" value="ECO:0007669"/>
    <property type="project" value="InterPro"/>
</dbReference>
<proteinExistence type="predicted"/>
<accession>A0A6H2C000</accession>
<dbReference type="PROSITE" id="PS50893">
    <property type="entry name" value="ABC_TRANSPORTER_2"/>
    <property type="match status" value="1"/>
</dbReference>
<feature type="domain" description="ABC transporter" evidence="5">
    <location>
        <begin position="417"/>
        <end position="646"/>
    </location>
</feature>
<evidence type="ECO:0000259" key="5">
    <source>
        <dbReference type="PROSITE" id="PS50893"/>
    </source>
</evidence>
<reference evidence="6 7" key="2">
    <citation type="submission" date="2020-04" db="EMBL/GenBank/DDBJ databases">
        <authorList>
            <person name="Fomenkov A."/>
            <person name="Anton B.P."/>
            <person name="Roberts R.J."/>
        </authorList>
    </citation>
    <scope>NUCLEOTIDE SEQUENCE [LARGE SCALE GENOMIC DNA]</scope>
    <source>
        <strain evidence="6 7">CCAP 1403/13f</strain>
    </source>
</reference>
<evidence type="ECO:0000256" key="1">
    <source>
        <dbReference type="ARBA" id="ARBA00022741"/>
    </source>
</evidence>
<evidence type="ECO:0000313" key="6">
    <source>
        <dbReference type="EMBL" id="QJB45145.1"/>
    </source>
</evidence>
<name>A0A6H2C000_DOLFA</name>
<sequence>MSQTAPISPDNFTNVPIPPSKQQKGKKPIPLLLGLLVVGGGISYAVWRTQPQKAVDTLKLSGRIEGYETEIGIKRSGRIESIAFREGAYVKKGQELIKLDDSNDQLLQEQLRGTEARITSAQSDEQQAIADVDRVQSEIEQINSQIREAKLNLQQSEGDTQGRIQQAKSNVAAAKTQLLQTQAQVKQTEAEVKLARINRDRYGQLIKEGAINQQQFDQSQTTLDTAIATLEARQASVNATREQLSAIQGALTQTKTTGFNPGIPNAQLIHEIGTPAALRNHLGLHRLEVKTANLEISEKILLQNLHTNVVDVQTFGDSEALRRNRLDVLVEDITIGETQVNELLKQYDPNIEHGEPTLENVFVTRLRQQGSAPPFLQFPRSRGGNKSQEINENIHREKNSSLLPITNYQLPSSQIAIYANNLNRVFGKFQAVKSVNIEVRYGEIFGLLGANCAGKTTTIKMLCGLLAASGGEISLGGETGNLRSAKLRKRIGYMSQKFTLYDDLTTLQNLEFYSGVYSVTRKLRKEKIDWVISTCGLEGQENMLTGQLPGGWKQRVAFGASVMHEPDILFLDEPTSGVDPLARRQFWKLINDFARNGTAILVTTHYLEEAEQCNRMSFMVAGEIAAEGSPSYIKDSQPGKLIEIIVNQNQAASKLLKQQFDAWRVSIFANSLHIVLDNPEVAIAQVMQLLKSANFTILGLVFFNVSRRILSKMQISD</sequence>
<evidence type="ECO:0000256" key="3">
    <source>
        <dbReference type="SAM" id="Coils"/>
    </source>
</evidence>
<reference evidence="6 7" key="1">
    <citation type="submission" date="2020-04" db="EMBL/GenBank/DDBJ databases">
        <title>Genome-Wide Identification of 5-Methylcytosine Sites in Bacterial Genomes By High-Throughput Sequencing of MspJI Restriction Fragments.</title>
        <authorList>
            <person name="Wu V."/>
        </authorList>
    </citation>
    <scope>NUCLEOTIDE SEQUENCE [LARGE SCALE GENOMIC DNA]</scope>
    <source>
        <strain evidence="6 7">CCAP 1403/13f</strain>
    </source>
</reference>
<dbReference type="RefSeq" id="WP_168696169.1">
    <property type="nucleotide sequence ID" value="NZ_CP051206.1"/>
</dbReference>
<dbReference type="Gene3D" id="2.40.50.100">
    <property type="match status" value="1"/>
</dbReference>
<dbReference type="PANTHER" id="PTHR43038:SF3">
    <property type="entry name" value="ABC TRANSPORTER G FAMILY MEMBER 20 ISOFORM X1"/>
    <property type="match status" value="1"/>
</dbReference>
<feature type="compositionally biased region" description="Polar residues" evidence="4">
    <location>
        <begin position="1"/>
        <end position="14"/>
    </location>
</feature>
<dbReference type="SUPFAM" id="SSF52540">
    <property type="entry name" value="P-loop containing nucleoside triphosphate hydrolases"/>
    <property type="match status" value="1"/>
</dbReference>
<keyword evidence="2 6" id="KW-0067">ATP-binding</keyword>
<dbReference type="EMBL" id="CP051206">
    <property type="protein sequence ID" value="QJB45145.1"/>
    <property type="molecule type" value="Genomic_DNA"/>
</dbReference>
<keyword evidence="3" id="KW-0175">Coiled coil</keyword>
<evidence type="ECO:0000256" key="4">
    <source>
        <dbReference type="SAM" id="MobiDB-lite"/>
    </source>
</evidence>
<dbReference type="KEGG" id="dfs:HGD76_14140"/>
<feature type="coiled-coil region" evidence="3">
    <location>
        <begin position="125"/>
        <end position="198"/>
    </location>
</feature>